<dbReference type="SUPFAM" id="SSF51430">
    <property type="entry name" value="NAD(P)-linked oxidoreductase"/>
    <property type="match status" value="1"/>
</dbReference>
<feature type="site" description="Lowers pKa of active site Tyr" evidence="7">
    <location>
        <position position="72"/>
    </location>
</feature>
<dbReference type="EMBL" id="CP032509">
    <property type="protein sequence ID" value="AZN72033.1"/>
    <property type="molecule type" value="Genomic_DNA"/>
</dbReference>
<evidence type="ECO:0000256" key="2">
    <source>
        <dbReference type="ARBA" id="ARBA00022857"/>
    </source>
</evidence>
<dbReference type="Proteomes" id="UP000268192">
    <property type="component" value="Chromosome"/>
</dbReference>
<dbReference type="GO" id="GO:1990002">
    <property type="term" value="F:methylglyoxal reductase (NADPH) (acetol producing) activity"/>
    <property type="evidence" value="ECO:0007669"/>
    <property type="project" value="TreeGrafter"/>
</dbReference>
<dbReference type="PROSITE" id="PS00062">
    <property type="entry name" value="ALDOKETO_REDUCTASE_2"/>
    <property type="match status" value="1"/>
</dbReference>
<reference evidence="9 10" key="1">
    <citation type="submission" date="2018-09" db="EMBL/GenBank/DDBJ databases">
        <title>Marinorhizobium profundi gen. nov., sp. nov., isolated from a deep-sea sediment sample from the New Britain Trench and proposal of Marinorhizobiaceae fam. nov. in the order Rhizobiales of the class Alphaproteobacteria.</title>
        <authorList>
            <person name="Cao J."/>
        </authorList>
    </citation>
    <scope>NUCLEOTIDE SEQUENCE [LARGE SCALE GENOMIC DNA]</scope>
    <source>
        <strain evidence="9 10">WS11</strain>
    </source>
</reference>
<organism evidence="9 10">
    <name type="scientific">Georhizobium profundi</name>
    <dbReference type="NCBI Taxonomy" id="2341112"/>
    <lineage>
        <taxon>Bacteria</taxon>
        <taxon>Pseudomonadati</taxon>
        <taxon>Pseudomonadota</taxon>
        <taxon>Alphaproteobacteria</taxon>
        <taxon>Hyphomicrobiales</taxon>
        <taxon>Rhizobiaceae</taxon>
        <taxon>Georhizobium</taxon>
    </lineage>
</organism>
<dbReference type="GO" id="GO:0051596">
    <property type="term" value="P:methylglyoxal catabolic process"/>
    <property type="evidence" value="ECO:0007669"/>
    <property type="project" value="TreeGrafter"/>
</dbReference>
<dbReference type="Gene3D" id="3.20.20.100">
    <property type="entry name" value="NADP-dependent oxidoreductase domain"/>
    <property type="match status" value="1"/>
</dbReference>
<evidence type="ECO:0000256" key="4">
    <source>
        <dbReference type="ARBA" id="ARBA00049445"/>
    </source>
</evidence>
<dbReference type="Pfam" id="PF00248">
    <property type="entry name" value="Aldo_ket_red"/>
    <property type="match status" value="2"/>
</dbReference>
<protein>
    <submittedName>
        <fullName evidence="9">Aldo/keto reductase</fullName>
    </submittedName>
</protein>
<proteinExistence type="inferred from homology"/>
<dbReference type="PROSITE" id="PS00798">
    <property type="entry name" value="ALDOKETO_REDUCTASE_1"/>
    <property type="match status" value="1"/>
</dbReference>
<dbReference type="PANTHER" id="PTHR43827">
    <property type="entry name" value="2,5-DIKETO-D-GLUCONIC ACID REDUCTASE"/>
    <property type="match status" value="1"/>
</dbReference>
<gene>
    <name evidence="9" type="ORF">D5400_12750</name>
</gene>
<evidence type="ECO:0000256" key="5">
    <source>
        <dbReference type="PIRSR" id="PIRSR000097-1"/>
    </source>
</evidence>
<sequence length="278" mass="30122">MKTVSAHGANIPVLGLGTWTLKGDDCVEMVRAALDAGYRHIDTAIMYDNEEAVGEGIRAGGVARDDIFLTSKVWYTDIGAGALERAAEASLKRLGVDHLDLLLIHWPNPQIPLADSIAALNRVKKQGLTRHIGVSNFTTRLLDEAWALTDEPLVCNQVEYHPMLDQSKVHAACRARGMAMTSYCPLGRGGDVFEAAPVAAAAEAHGKSPAQIVLRWHVQQDGVVAIPRTSKPGRLPQNSDIFDFELSDAEMAAISGLRSANHRICDYDFSPDWDSVAA</sequence>
<name>A0A3S9B534_9HYPH</name>
<evidence type="ECO:0000256" key="6">
    <source>
        <dbReference type="PIRSR" id="PIRSR000097-2"/>
    </source>
</evidence>
<dbReference type="FunFam" id="3.20.20.100:FF:000002">
    <property type="entry name" value="2,5-diketo-D-gluconic acid reductase A"/>
    <property type="match status" value="1"/>
</dbReference>
<dbReference type="OrthoDB" id="9804790at2"/>
<evidence type="ECO:0000256" key="7">
    <source>
        <dbReference type="PIRSR" id="PIRSR000097-3"/>
    </source>
</evidence>
<comment type="similarity">
    <text evidence="1">Belongs to the aldo/keto reductase family.</text>
</comment>
<dbReference type="PRINTS" id="PR00069">
    <property type="entry name" value="ALDKETRDTASE"/>
</dbReference>
<feature type="active site" description="Proton donor" evidence="5">
    <location>
        <position position="47"/>
    </location>
</feature>
<keyword evidence="10" id="KW-1185">Reference proteome</keyword>
<evidence type="ECO:0000259" key="8">
    <source>
        <dbReference type="Pfam" id="PF00248"/>
    </source>
</evidence>
<feature type="domain" description="NADP-dependent oxidoreductase" evidence="8">
    <location>
        <begin position="14"/>
        <end position="189"/>
    </location>
</feature>
<evidence type="ECO:0000313" key="10">
    <source>
        <dbReference type="Proteomes" id="UP000268192"/>
    </source>
</evidence>
<dbReference type="RefSeq" id="WP_126010346.1">
    <property type="nucleotide sequence ID" value="NZ_CP032509.1"/>
</dbReference>
<keyword evidence="3" id="KW-0560">Oxidoreductase</keyword>
<feature type="binding site" evidence="6">
    <location>
        <position position="105"/>
    </location>
    <ligand>
        <name>substrate</name>
    </ligand>
</feature>
<dbReference type="PROSITE" id="PS00063">
    <property type="entry name" value="ALDOKETO_REDUCTASE_3"/>
    <property type="match status" value="1"/>
</dbReference>
<accession>A0A3S9B534</accession>
<dbReference type="InterPro" id="IPR036812">
    <property type="entry name" value="NAD(P)_OxRdtase_dom_sf"/>
</dbReference>
<feature type="domain" description="NADP-dependent oxidoreductase" evidence="8">
    <location>
        <begin position="200"/>
        <end position="256"/>
    </location>
</feature>
<comment type="catalytic activity">
    <reaction evidence="4">
        <text>hydroxyacetone + NADP(+) = methylglyoxal + NADPH + H(+)</text>
        <dbReference type="Rhea" id="RHEA:27986"/>
        <dbReference type="ChEBI" id="CHEBI:15378"/>
        <dbReference type="ChEBI" id="CHEBI:17158"/>
        <dbReference type="ChEBI" id="CHEBI:27957"/>
        <dbReference type="ChEBI" id="CHEBI:57783"/>
        <dbReference type="ChEBI" id="CHEBI:58349"/>
    </reaction>
</comment>
<evidence type="ECO:0000256" key="1">
    <source>
        <dbReference type="ARBA" id="ARBA00007905"/>
    </source>
</evidence>
<evidence type="ECO:0000313" key="9">
    <source>
        <dbReference type="EMBL" id="AZN72033.1"/>
    </source>
</evidence>
<dbReference type="InterPro" id="IPR018170">
    <property type="entry name" value="Aldo/ket_reductase_CS"/>
</dbReference>
<dbReference type="InterPro" id="IPR020471">
    <property type="entry name" value="AKR"/>
</dbReference>
<evidence type="ECO:0000256" key="3">
    <source>
        <dbReference type="ARBA" id="ARBA00023002"/>
    </source>
</evidence>
<dbReference type="PANTHER" id="PTHR43827:SF3">
    <property type="entry name" value="NADP-DEPENDENT OXIDOREDUCTASE DOMAIN-CONTAINING PROTEIN"/>
    <property type="match status" value="1"/>
</dbReference>
<dbReference type="PIRSF" id="PIRSF000097">
    <property type="entry name" value="AKR"/>
    <property type="match status" value="1"/>
</dbReference>
<keyword evidence="2" id="KW-0521">NADP</keyword>
<dbReference type="AlphaFoldDB" id="A0A3S9B534"/>
<dbReference type="CDD" id="cd19140">
    <property type="entry name" value="AKR_AKR3F3"/>
    <property type="match status" value="1"/>
</dbReference>
<dbReference type="KEGG" id="abaw:D5400_12750"/>
<dbReference type="InterPro" id="IPR023210">
    <property type="entry name" value="NADP_OxRdtase_dom"/>
</dbReference>